<protein>
    <submittedName>
        <fullName evidence="1">Uncharacterized protein</fullName>
    </submittedName>
</protein>
<gene>
    <name evidence="1" type="ORF">GCK32_015994</name>
</gene>
<name>A0AAN8G2X6_TRICO</name>
<dbReference type="EMBL" id="WIXE01001960">
    <property type="protein sequence ID" value="KAK5985220.1"/>
    <property type="molecule type" value="Genomic_DNA"/>
</dbReference>
<dbReference type="AlphaFoldDB" id="A0AAN8G2X6"/>
<sequence>RSQISVEERASFLYLSDGKPLLRQLWATATLVGS</sequence>
<comment type="caution">
    <text evidence="1">The sequence shown here is derived from an EMBL/GenBank/DDBJ whole genome shotgun (WGS) entry which is preliminary data.</text>
</comment>
<evidence type="ECO:0000313" key="1">
    <source>
        <dbReference type="EMBL" id="KAK5985220.1"/>
    </source>
</evidence>
<feature type="non-terminal residue" evidence="1">
    <location>
        <position position="1"/>
    </location>
</feature>
<accession>A0AAN8G2X6</accession>
<keyword evidence="2" id="KW-1185">Reference proteome</keyword>
<reference evidence="1 2" key="1">
    <citation type="submission" date="2019-10" db="EMBL/GenBank/DDBJ databases">
        <title>Assembly and Annotation for the nematode Trichostrongylus colubriformis.</title>
        <authorList>
            <person name="Martin J."/>
        </authorList>
    </citation>
    <scope>NUCLEOTIDE SEQUENCE [LARGE SCALE GENOMIC DNA]</scope>
    <source>
        <strain evidence="1">G859</strain>
        <tissue evidence="1">Whole worm</tissue>
    </source>
</reference>
<organism evidence="1 2">
    <name type="scientific">Trichostrongylus colubriformis</name>
    <name type="common">Black scour worm</name>
    <dbReference type="NCBI Taxonomy" id="6319"/>
    <lineage>
        <taxon>Eukaryota</taxon>
        <taxon>Metazoa</taxon>
        <taxon>Ecdysozoa</taxon>
        <taxon>Nematoda</taxon>
        <taxon>Chromadorea</taxon>
        <taxon>Rhabditida</taxon>
        <taxon>Rhabditina</taxon>
        <taxon>Rhabditomorpha</taxon>
        <taxon>Strongyloidea</taxon>
        <taxon>Trichostrongylidae</taxon>
        <taxon>Trichostrongylus</taxon>
    </lineage>
</organism>
<dbReference type="Proteomes" id="UP001331761">
    <property type="component" value="Unassembled WGS sequence"/>
</dbReference>
<proteinExistence type="predicted"/>
<evidence type="ECO:0000313" key="2">
    <source>
        <dbReference type="Proteomes" id="UP001331761"/>
    </source>
</evidence>